<dbReference type="Pfam" id="PF13490">
    <property type="entry name" value="zf-HC2"/>
    <property type="match status" value="1"/>
</dbReference>
<dbReference type="RefSeq" id="WP_147074924.1">
    <property type="nucleotide sequence ID" value="NZ_AP021884.1"/>
</dbReference>
<sequence>MLNCQEVTRLVSESQERSLTLREKMSLRTHVMMCSGCRNYEKNMMSLRLTARAFAKGADERVKK</sequence>
<dbReference type="OrthoDB" id="8374021at2"/>
<comment type="caution">
    <text evidence="2">The sequence shown here is derived from an EMBL/GenBank/DDBJ whole genome shotgun (WGS) entry which is preliminary data.</text>
</comment>
<protein>
    <recommendedName>
        <fullName evidence="1">Putative zinc-finger domain-containing protein</fullName>
    </recommendedName>
</protein>
<reference evidence="2 3" key="1">
    <citation type="submission" date="2019-07" db="EMBL/GenBank/DDBJ databases">
        <title>Whole genome shotgun sequence of Thiobacillus plumbophilus NBRC 107929.</title>
        <authorList>
            <person name="Hosoyama A."/>
            <person name="Uohara A."/>
            <person name="Ohji S."/>
            <person name="Ichikawa N."/>
        </authorList>
    </citation>
    <scope>NUCLEOTIDE SEQUENCE [LARGE SCALE GENOMIC DNA]</scope>
    <source>
        <strain evidence="2 3">NBRC 107929</strain>
    </source>
</reference>
<dbReference type="InterPro" id="IPR027383">
    <property type="entry name" value="Znf_put"/>
</dbReference>
<accession>A0A512LBV9</accession>
<dbReference type="Proteomes" id="UP000321337">
    <property type="component" value="Unassembled WGS sequence"/>
</dbReference>
<feature type="domain" description="Putative zinc-finger" evidence="1">
    <location>
        <begin position="4"/>
        <end position="38"/>
    </location>
</feature>
<name>A0A512LBV9_9PROT</name>
<dbReference type="AlphaFoldDB" id="A0A512LBV9"/>
<proteinExistence type="predicted"/>
<evidence type="ECO:0000313" key="2">
    <source>
        <dbReference type="EMBL" id="GEP31978.1"/>
    </source>
</evidence>
<evidence type="ECO:0000259" key="1">
    <source>
        <dbReference type="Pfam" id="PF13490"/>
    </source>
</evidence>
<dbReference type="EMBL" id="BKAD01000042">
    <property type="protein sequence ID" value="GEP31978.1"/>
    <property type="molecule type" value="Genomic_DNA"/>
</dbReference>
<keyword evidence="3" id="KW-1185">Reference proteome</keyword>
<evidence type="ECO:0000313" key="3">
    <source>
        <dbReference type="Proteomes" id="UP000321337"/>
    </source>
</evidence>
<organism evidence="2 3">
    <name type="scientific">Sulfuriferula plumbiphila</name>
    <dbReference type="NCBI Taxonomy" id="171865"/>
    <lineage>
        <taxon>Bacteria</taxon>
        <taxon>Pseudomonadati</taxon>
        <taxon>Pseudomonadota</taxon>
        <taxon>Betaproteobacteria</taxon>
        <taxon>Nitrosomonadales</taxon>
        <taxon>Sulfuricellaceae</taxon>
        <taxon>Sulfuriferula</taxon>
    </lineage>
</organism>
<gene>
    <name evidence="2" type="ORF">TPL01_31160</name>
</gene>